<dbReference type="FunFam" id="3.40.50.620:FF:000057">
    <property type="entry name" value="tRNA-specific 2-thiouridylase MnmA"/>
    <property type="match status" value="1"/>
</dbReference>
<evidence type="ECO:0000256" key="3">
    <source>
        <dbReference type="ARBA" id="ARBA00022679"/>
    </source>
</evidence>
<comment type="similarity">
    <text evidence="11">Belongs to the MnmA/TRMU family.</text>
</comment>
<keyword evidence="1 11" id="KW-0963">Cytoplasm</keyword>
<sequence>MNDFPGAPTGPRDGRRLRVLAAMSGGVDSAVAAARAAEAGHDVTGVHLALSANPQSFRTGARGCCTIEDSRDARRAADVIGIPFYVWDLAERFREDVVDNFIAEYEAGRTPNPCLRCNEKIKFAALLDKALALGFDAVCTGHYATVVHREDGTRELHRASDMAKDQSYVLGVLDERQLAHAMFPLGDTLTTKDEIRAEAERRGLAVAKKPDSHDICFIADGDTQGFLAKHLGTAEGDIVDEDGRKLGTHEGAYGFTIGQRKGLRIGHPAPDGKPRYVLDISPVNNTVTVGPVDALDIASLTAITPRWCGTPPTGPATYTAQLRAHGSETEVTAEAVDGELRVTFAEPVRGVAPGQAIVLYDGARVVGSATIATTERAERAASAS</sequence>
<keyword evidence="7 11" id="KW-0694">RNA-binding</keyword>
<dbReference type="RefSeq" id="WP_014176192.1">
    <property type="nucleotide sequence ID" value="NC_016582.1"/>
</dbReference>
<dbReference type="Gene3D" id="3.40.50.620">
    <property type="entry name" value="HUPs"/>
    <property type="match status" value="1"/>
</dbReference>
<dbReference type="eggNOG" id="COG0482">
    <property type="taxonomic scope" value="Bacteria"/>
</dbReference>
<feature type="active site" description="Nucleophile" evidence="11">
    <location>
        <position position="117"/>
    </location>
</feature>
<dbReference type="NCBIfam" id="TIGR00420">
    <property type="entry name" value="trmU"/>
    <property type="match status" value="1"/>
</dbReference>
<dbReference type="PATRIC" id="fig|749414.3.peg.3731"/>
<dbReference type="FunFam" id="2.40.30.10:FF:000096">
    <property type="entry name" value="tRNA-specific 2-thiouridylase MnmA"/>
    <property type="match status" value="1"/>
</dbReference>
<dbReference type="GO" id="GO:0005524">
    <property type="term" value="F:ATP binding"/>
    <property type="evidence" value="ECO:0007669"/>
    <property type="project" value="UniProtKB-KW"/>
</dbReference>
<organism evidence="14 15">
    <name type="scientific">Streptomyces bingchenggensis (strain BCW-1)</name>
    <dbReference type="NCBI Taxonomy" id="749414"/>
    <lineage>
        <taxon>Bacteria</taxon>
        <taxon>Bacillati</taxon>
        <taxon>Actinomycetota</taxon>
        <taxon>Actinomycetes</taxon>
        <taxon>Kitasatosporales</taxon>
        <taxon>Streptomycetaceae</taxon>
        <taxon>Streptomyces</taxon>
    </lineage>
</organism>
<dbReference type="GO" id="GO:0000049">
    <property type="term" value="F:tRNA binding"/>
    <property type="evidence" value="ECO:0007669"/>
    <property type="project" value="UniProtKB-KW"/>
</dbReference>
<dbReference type="HOGENOM" id="CLU_035188_0_2_11"/>
<evidence type="ECO:0000256" key="1">
    <source>
        <dbReference type="ARBA" id="ARBA00022490"/>
    </source>
</evidence>
<evidence type="ECO:0000313" key="14">
    <source>
        <dbReference type="EMBL" id="ADI06718.1"/>
    </source>
</evidence>
<dbReference type="NCBIfam" id="NF001138">
    <property type="entry name" value="PRK00143.1"/>
    <property type="match status" value="1"/>
</dbReference>
<dbReference type="PANTHER" id="PTHR11933:SF5">
    <property type="entry name" value="MITOCHONDRIAL TRNA-SPECIFIC 2-THIOURIDYLASE 1"/>
    <property type="match status" value="1"/>
</dbReference>
<dbReference type="CDD" id="cd01998">
    <property type="entry name" value="MnmA_TRMU-like"/>
    <property type="match status" value="1"/>
</dbReference>
<feature type="domain" description="tRNA-specific 2-thiouridylase MnmA-like central" evidence="13">
    <location>
        <begin position="225"/>
        <end position="290"/>
    </location>
</feature>
<dbReference type="EC" id="2.8.1.13" evidence="11"/>
<evidence type="ECO:0000256" key="2">
    <source>
        <dbReference type="ARBA" id="ARBA00022555"/>
    </source>
</evidence>
<feature type="region of interest" description="Interaction with tRNA" evidence="11">
    <location>
        <begin position="164"/>
        <end position="166"/>
    </location>
</feature>
<dbReference type="Proteomes" id="UP000000377">
    <property type="component" value="Chromosome"/>
</dbReference>
<comment type="subcellular location">
    <subcellularLocation>
        <location evidence="11">Cytoplasm</location>
    </subcellularLocation>
</comment>
<keyword evidence="15" id="KW-1185">Reference proteome</keyword>
<dbReference type="Gene3D" id="2.40.30.10">
    <property type="entry name" value="Translation factors"/>
    <property type="match status" value="1"/>
</dbReference>
<evidence type="ECO:0000259" key="13">
    <source>
        <dbReference type="Pfam" id="PF20259"/>
    </source>
</evidence>
<feature type="binding site" evidence="11">
    <location>
        <position position="141"/>
    </location>
    <ligand>
        <name>ATP</name>
        <dbReference type="ChEBI" id="CHEBI:30616"/>
    </ligand>
</feature>
<dbReference type="GO" id="GO:0103016">
    <property type="term" value="F:tRNA-uridine 2-sulfurtransferase activity"/>
    <property type="evidence" value="ECO:0007669"/>
    <property type="project" value="UniProtKB-EC"/>
</dbReference>
<evidence type="ECO:0000256" key="9">
    <source>
        <dbReference type="ARBA" id="ARBA00051542"/>
    </source>
</evidence>
<feature type="site" description="Interaction with tRNA" evidence="11">
    <location>
        <position position="355"/>
    </location>
</feature>
<evidence type="ECO:0000256" key="8">
    <source>
        <dbReference type="ARBA" id="ARBA00023157"/>
    </source>
</evidence>
<keyword evidence="6 11" id="KW-0067">ATP-binding</keyword>
<keyword evidence="2 11" id="KW-0820">tRNA-binding</keyword>
<dbReference type="SUPFAM" id="SSF52402">
    <property type="entry name" value="Adenine nucleotide alpha hydrolases-like"/>
    <property type="match status" value="1"/>
</dbReference>
<feature type="binding site" evidence="11">
    <location>
        <begin position="22"/>
        <end position="29"/>
    </location>
    <ligand>
        <name>ATP</name>
        <dbReference type="ChEBI" id="CHEBI:30616"/>
    </ligand>
</feature>
<dbReference type="Pfam" id="PF20258">
    <property type="entry name" value="tRNA_Me_trans_C"/>
    <property type="match status" value="1"/>
</dbReference>
<comment type="caution">
    <text evidence="11">Lacks conserved residue(s) required for the propagation of feature annotation.</text>
</comment>
<keyword evidence="8" id="KW-1015">Disulfide bond</keyword>
<feature type="active site" description="Cysteine persulfide intermediate" evidence="11">
    <location>
        <position position="216"/>
    </location>
</feature>
<evidence type="ECO:0000256" key="5">
    <source>
        <dbReference type="ARBA" id="ARBA00022741"/>
    </source>
</evidence>
<evidence type="ECO:0000256" key="10">
    <source>
        <dbReference type="ARBA" id="ARBA00056575"/>
    </source>
</evidence>
<dbReference type="InterPro" id="IPR046884">
    <property type="entry name" value="MnmA-like_central"/>
</dbReference>
<evidence type="ECO:0000256" key="4">
    <source>
        <dbReference type="ARBA" id="ARBA00022694"/>
    </source>
</evidence>
<dbReference type="InterPro" id="IPR046885">
    <property type="entry name" value="MnmA-like_C"/>
</dbReference>
<evidence type="ECO:0000256" key="11">
    <source>
        <dbReference type="HAMAP-Rule" id="MF_00144"/>
    </source>
</evidence>
<evidence type="ECO:0000256" key="7">
    <source>
        <dbReference type="ARBA" id="ARBA00022884"/>
    </source>
</evidence>
<dbReference type="InterPro" id="IPR023382">
    <property type="entry name" value="MnmA-like_central_sf"/>
</dbReference>
<comment type="function">
    <text evidence="10 11">Catalyzes the 2-thiolation of uridine at the wobble position (U34) of tRNA, leading to the formation of s(2)U34.</text>
</comment>
<feature type="binding site" evidence="11">
    <location>
        <position position="48"/>
    </location>
    <ligand>
        <name>ATP</name>
        <dbReference type="ChEBI" id="CHEBI:30616"/>
    </ligand>
</feature>
<dbReference type="InterPro" id="IPR004506">
    <property type="entry name" value="MnmA-like"/>
</dbReference>
<gene>
    <name evidence="11 14" type="primary">mnmA</name>
    <name evidence="14" type="ordered locus">SBI_03597</name>
</gene>
<dbReference type="GO" id="GO:0005737">
    <property type="term" value="C:cytoplasm"/>
    <property type="evidence" value="ECO:0007669"/>
    <property type="project" value="UniProtKB-SubCell"/>
</dbReference>
<dbReference type="Pfam" id="PF03054">
    <property type="entry name" value="tRNA_Me_trans"/>
    <property type="match status" value="1"/>
</dbReference>
<name>D7CE31_STRBB</name>
<dbReference type="KEGG" id="sbh:SBI_03597"/>
<dbReference type="HAMAP" id="MF_00144">
    <property type="entry name" value="tRNA_thiouridyl_MnmA"/>
    <property type="match status" value="1"/>
</dbReference>
<dbReference type="Pfam" id="PF20259">
    <property type="entry name" value="tRNA_Me_trans_M"/>
    <property type="match status" value="1"/>
</dbReference>
<keyword evidence="5 11" id="KW-0547">Nucleotide-binding</keyword>
<dbReference type="InterPro" id="IPR014729">
    <property type="entry name" value="Rossmann-like_a/b/a_fold"/>
</dbReference>
<dbReference type="EMBL" id="CP002047">
    <property type="protein sequence ID" value="ADI06718.1"/>
    <property type="molecule type" value="Genomic_DNA"/>
</dbReference>
<dbReference type="STRING" id="749414.SBI_03597"/>
<dbReference type="PANTHER" id="PTHR11933">
    <property type="entry name" value="TRNA 5-METHYLAMINOMETHYL-2-THIOURIDYLATE -METHYLTRANSFERASE"/>
    <property type="match status" value="1"/>
</dbReference>
<evidence type="ECO:0000259" key="12">
    <source>
        <dbReference type="Pfam" id="PF20258"/>
    </source>
</evidence>
<evidence type="ECO:0000313" key="15">
    <source>
        <dbReference type="Proteomes" id="UP000000377"/>
    </source>
</evidence>
<dbReference type="FunFam" id="2.30.30.280:FF:000001">
    <property type="entry name" value="tRNA-specific 2-thiouridylase MnmA"/>
    <property type="match status" value="1"/>
</dbReference>
<keyword evidence="3 11" id="KW-0808">Transferase</keyword>
<keyword evidence="4 11" id="KW-0819">tRNA processing</keyword>
<feature type="domain" description="tRNA-specific 2-thiouridylase MnmA-like C-terminal" evidence="12">
    <location>
        <begin position="299"/>
        <end position="371"/>
    </location>
</feature>
<dbReference type="AlphaFoldDB" id="D7CE31"/>
<dbReference type="Gene3D" id="2.30.30.280">
    <property type="entry name" value="Adenine nucleotide alpha hydrolases-like domains"/>
    <property type="match status" value="1"/>
</dbReference>
<dbReference type="GO" id="GO:0002143">
    <property type="term" value="P:tRNA wobble position uridine thiolation"/>
    <property type="evidence" value="ECO:0007669"/>
    <property type="project" value="TreeGrafter"/>
</dbReference>
<evidence type="ECO:0000256" key="6">
    <source>
        <dbReference type="ARBA" id="ARBA00022840"/>
    </source>
</evidence>
<proteinExistence type="inferred from homology"/>
<protein>
    <recommendedName>
        <fullName evidence="11">tRNA-specific 2-thiouridylase MnmA</fullName>
        <ecNumber evidence="11">2.8.1.13</ecNumber>
    </recommendedName>
</protein>
<comment type="catalytic activity">
    <reaction evidence="9 11">
        <text>S-sulfanyl-L-cysteinyl-[protein] + uridine(34) in tRNA + AH2 + ATP = 2-thiouridine(34) in tRNA + L-cysteinyl-[protein] + A + AMP + diphosphate + H(+)</text>
        <dbReference type="Rhea" id="RHEA:47032"/>
        <dbReference type="Rhea" id="RHEA-COMP:10131"/>
        <dbReference type="Rhea" id="RHEA-COMP:11726"/>
        <dbReference type="Rhea" id="RHEA-COMP:11727"/>
        <dbReference type="Rhea" id="RHEA-COMP:11728"/>
        <dbReference type="ChEBI" id="CHEBI:13193"/>
        <dbReference type="ChEBI" id="CHEBI:15378"/>
        <dbReference type="ChEBI" id="CHEBI:17499"/>
        <dbReference type="ChEBI" id="CHEBI:29950"/>
        <dbReference type="ChEBI" id="CHEBI:30616"/>
        <dbReference type="ChEBI" id="CHEBI:33019"/>
        <dbReference type="ChEBI" id="CHEBI:61963"/>
        <dbReference type="ChEBI" id="CHEBI:65315"/>
        <dbReference type="ChEBI" id="CHEBI:87170"/>
        <dbReference type="ChEBI" id="CHEBI:456215"/>
        <dbReference type="EC" id="2.8.1.13"/>
    </reaction>
</comment>
<feature type="site" description="Interaction with tRNA" evidence="11">
    <location>
        <position position="142"/>
    </location>
</feature>
<reference evidence="14 15" key="1">
    <citation type="journal article" date="2010" name="J. Bacteriol.">
        <title>Genome sequence of the milbemycin-producing bacterium Streptomyces bingchenggensis.</title>
        <authorList>
            <person name="Wang X.J."/>
            <person name="Yan Y.J."/>
            <person name="Zhang B."/>
            <person name="An J."/>
            <person name="Wang J.J."/>
            <person name="Tian J."/>
            <person name="Jiang L."/>
            <person name="Chen Y.H."/>
            <person name="Huang S.X."/>
            <person name="Yin M."/>
            <person name="Zhang J."/>
            <person name="Gao A.L."/>
            <person name="Liu C.X."/>
            <person name="Zhu Z.X."/>
            <person name="Xiang W.S."/>
        </authorList>
    </citation>
    <scope>NUCLEOTIDE SEQUENCE [LARGE SCALE GENOMIC DNA]</scope>
    <source>
        <strain evidence="14 15">BCW-1</strain>
    </source>
</reference>
<accession>D7CE31</accession>